<evidence type="ECO:0000256" key="7">
    <source>
        <dbReference type="ARBA" id="ARBA00023170"/>
    </source>
</evidence>
<feature type="transmembrane region" description="Helical" evidence="9">
    <location>
        <begin position="147"/>
        <end position="167"/>
    </location>
</feature>
<dbReference type="RefSeq" id="XP_022079889.1">
    <property type="nucleotide sequence ID" value="XM_022224197.1"/>
</dbReference>
<dbReference type="Pfam" id="PF00001">
    <property type="entry name" value="7tm_1"/>
    <property type="match status" value="1"/>
</dbReference>
<keyword evidence="6 9" id="KW-0472">Membrane</keyword>
<comment type="subcellular location">
    <subcellularLocation>
        <location evidence="1">Cell membrane</location>
        <topology evidence="1">Multi-pass membrane protein</topology>
    </subcellularLocation>
</comment>
<protein>
    <submittedName>
        <fullName evidence="12">Alpha-1D adrenergic receptor-like</fullName>
    </submittedName>
</protein>
<feature type="transmembrane region" description="Helical" evidence="9">
    <location>
        <begin position="98"/>
        <end position="126"/>
    </location>
</feature>
<evidence type="ECO:0000256" key="9">
    <source>
        <dbReference type="SAM" id="Phobius"/>
    </source>
</evidence>
<evidence type="ECO:0000256" key="2">
    <source>
        <dbReference type="ARBA" id="ARBA00022475"/>
    </source>
</evidence>
<dbReference type="GO" id="GO:0004930">
    <property type="term" value="F:G protein-coupled receptor activity"/>
    <property type="evidence" value="ECO:0007669"/>
    <property type="project" value="UniProtKB-KW"/>
</dbReference>
<feature type="transmembrane region" description="Helical" evidence="9">
    <location>
        <begin position="196"/>
        <end position="218"/>
    </location>
</feature>
<feature type="transmembrane region" description="Helical" evidence="9">
    <location>
        <begin position="302"/>
        <end position="322"/>
    </location>
</feature>
<dbReference type="PRINTS" id="PR00237">
    <property type="entry name" value="GPCRRHODOPSN"/>
</dbReference>
<dbReference type="GO" id="GO:0005886">
    <property type="term" value="C:plasma membrane"/>
    <property type="evidence" value="ECO:0007669"/>
    <property type="project" value="UniProtKB-SubCell"/>
</dbReference>
<dbReference type="AlphaFoldDB" id="A0A8B7XGH8"/>
<dbReference type="PANTHER" id="PTHR24228">
    <property type="entry name" value="B2 BRADYKININ RECEPTOR/ANGIOTENSIN II RECEPTOR"/>
    <property type="match status" value="1"/>
</dbReference>
<evidence type="ECO:0000256" key="8">
    <source>
        <dbReference type="ARBA" id="ARBA00023224"/>
    </source>
</evidence>
<reference evidence="12" key="1">
    <citation type="submission" date="2025-08" db="UniProtKB">
        <authorList>
            <consortium name="RefSeq"/>
        </authorList>
    </citation>
    <scope>IDENTIFICATION</scope>
</reference>
<keyword evidence="5" id="KW-0297">G-protein coupled receptor</keyword>
<dbReference type="CDD" id="cd00637">
    <property type="entry name" value="7tm_classA_rhodopsin-like"/>
    <property type="match status" value="1"/>
</dbReference>
<feature type="transmembrane region" description="Helical" evidence="9">
    <location>
        <begin position="30"/>
        <end position="54"/>
    </location>
</feature>
<feature type="domain" description="G-protein coupled receptors family 1 profile" evidence="10">
    <location>
        <begin position="46"/>
        <end position="320"/>
    </location>
</feature>
<evidence type="ECO:0000256" key="6">
    <source>
        <dbReference type="ARBA" id="ARBA00023136"/>
    </source>
</evidence>
<keyword evidence="11" id="KW-1185">Reference proteome</keyword>
<name>A0A8B7XGH8_ACAPL</name>
<keyword evidence="3 9" id="KW-0812">Transmembrane</keyword>
<evidence type="ECO:0000256" key="3">
    <source>
        <dbReference type="ARBA" id="ARBA00022692"/>
    </source>
</evidence>
<dbReference type="OMA" id="CLFITES"/>
<evidence type="ECO:0000256" key="5">
    <source>
        <dbReference type="ARBA" id="ARBA00023040"/>
    </source>
</evidence>
<evidence type="ECO:0000256" key="1">
    <source>
        <dbReference type="ARBA" id="ARBA00004651"/>
    </source>
</evidence>
<dbReference type="InterPro" id="IPR000276">
    <property type="entry name" value="GPCR_Rhodpsn"/>
</dbReference>
<dbReference type="PANTHER" id="PTHR24228:SF72">
    <property type="entry name" value="G-PROTEIN COUPLED RECEPTORS FAMILY 1 PROFILE DOMAIN-CONTAINING PROTEIN"/>
    <property type="match status" value="1"/>
</dbReference>
<dbReference type="InterPro" id="IPR017452">
    <property type="entry name" value="GPCR_Rhodpsn_7TM"/>
</dbReference>
<evidence type="ECO:0000313" key="12">
    <source>
        <dbReference type="RefSeq" id="XP_022079889.1"/>
    </source>
</evidence>
<dbReference type="OrthoDB" id="2105199at2759"/>
<proteinExistence type="predicted"/>
<dbReference type="Proteomes" id="UP000694845">
    <property type="component" value="Unplaced"/>
</dbReference>
<organism evidence="11 12">
    <name type="scientific">Acanthaster planci</name>
    <name type="common">Crown-of-thorns starfish</name>
    <dbReference type="NCBI Taxonomy" id="133434"/>
    <lineage>
        <taxon>Eukaryota</taxon>
        <taxon>Metazoa</taxon>
        <taxon>Echinodermata</taxon>
        <taxon>Eleutherozoa</taxon>
        <taxon>Asterozoa</taxon>
        <taxon>Asteroidea</taxon>
        <taxon>Valvatacea</taxon>
        <taxon>Valvatida</taxon>
        <taxon>Acanthasteridae</taxon>
        <taxon>Acanthaster</taxon>
    </lineage>
</organism>
<feature type="transmembrane region" description="Helical" evidence="9">
    <location>
        <begin position="274"/>
        <end position="296"/>
    </location>
</feature>
<dbReference type="PROSITE" id="PS50262">
    <property type="entry name" value="G_PROTEIN_RECEP_F1_2"/>
    <property type="match status" value="1"/>
</dbReference>
<dbReference type="SUPFAM" id="SSF81321">
    <property type="entry name" value="Family A G protein-coupled receptor-like"/>
    <property type="match status" value="1"/>
</dbReference>
<keyword evidence="7" id="KW-0675">Receptor</keyword>
<dbReference type="GeneID" id="110973390"/>
<dbReference type="KEGG" id="aplc:110973390"/>
<accession>A0A8B7XGH8</accession>
<evidence type="ECO:0000256" key="4">
    <source>
        <dbReference type="ARBA" id="ARBA00022989"/>
    </source>
</evidence>
<keyword evidence="4 9" id="KW-1133">Transmembrane helix</keyword>
<sequence>MDADESPTTGLVNISTESPLFQFEDYTQRVLVASSILIISILGTLGNSLVILAVSSSRKLRTDTNVFVVNLSVADLLTSLVIPWHAVALLSKDHLPVPHVVCGVVAVVIFTAVGSSMYTLASIALNRLLLITRPNTTYLKIYTPKKIAAWLALTWFVPFIAIISPIIGDLGSVGYNGQLHFCGQDRLHRNQHKYDIIIALALYPIPLTTITVCYLFIWKYLRQHERRMAVAPRETEGSSDESRAVASRSLATMDNPPPVRPRQRIRRQNEITKNMFYIVCAFMLCTTPYAICLFITESDALKPYAATIVLMNSCINPLIYATKHRDFKIVFRCILRCKWGNIPESSDCLKTVGQLLCGRAG</sequence>
<keyword evidence="8" id="KW-0807">Transducer</keyword>
<evidence type="ECO:0000259" key="10">
    <source>
        <dbReference type="PROSITE" id="PS50262"/>
    </source>
</evidence>
<feature type="transmembrane region" description="Helical" evidence="9">
    <location>
        <begin position="66"/>
        <end position="86"/>
    </location>
</feature>
<keyword evidence="2" id="KW-1003">Cell membrane</keyword>
<gene>
    <name evidence="12" type="primary">LOC110973390</name>
</gene>
<evidence type="ECO:0000313" key="11">
    <source>
        <dbReference type="Proteomes" id="UP000694845"/>
    </source>
</evidence>
<dbReference type="Gene3D" id="1.20.1070.10">
    <property type="entry name" value="Rhodopsin 7-helix transmembrane proteins"/>
    <property type="match status" value="1"/>
</dbReference>